<feature type="transmembrane region" description="Helical" evidence="7">
    <location>
        <begin position="292"/>
        <end position="318"/>
    </location>
</feature>
<evidence type="ECO:0000256" key="5">
    <source>
        <dbReference type="ARBA" id="ARBA00022989"/>
    </source>
</evidence>
<evidence type="ECO:0000256" key="1">
    <source>
        <dbReference type="ARBA" id="ARBA00004651"/>
    </source>
</evidence>
<keyword evidence="4 7" id="KW-0812">Transmembrane</keyword>
<feature type="transmembrane region" description="Helical" evidence="7">
    <location>
        <begin position="105"/>
        <end position="126"/>
    </location>
</feature>
<comment type="caution">
    <text evidence="9">The sequence shown here is derived from an EMBL/GenBank/DDBJ whole genome shotgun (WGS) entry which is preliminary data.</text>
</comment>
<keyword evidence="2 7" id="KW-0813">Transport</keyword>
<proteinExistence type="inferred from homology"/>
<sequence>MKTAVWIGKQLLRMAVLLAAVTAAVFILLSISPIDPLTTNVGQTALGSMSPEQVEKLQAYWGVGVPPAERFLSWAKDFLKGDMGISLLYRRPVSQVIGERFISSVWLMGSAWVLSGVLGFLMGILAGRKRGGAADRLVSGYCLITASTPAFWVAMVLLMVFAVQLKWLPNGFAVPIGTAAADVTLGDRIRHMVLPVLTLSLTGISSIAMHTREKLAEVMESDYVLFARARGESEWSILLRHGVRNVALPALTLQFAAISEIFGGSVLVEQVFSYPGLGQAAVTAGLGSDVPLLMGITVITAALVFGGNTAANLLYGLIDPRMRRRRGR</sequence>
<evidence type="ECO:0000256" key="3">
    <source>
        <dbReference type="ARBA" id="ARBA00022475"/>
    </source>
</evidence>
<dbReference type="SUPFAM" id="SSF161098">
    <property type="entry name" value="MetI-like"/>
    <property type="match status" value="1"/>
</dbReference>
<feature type="transmembrane region" description="Helical" evidence="7">
    <location>
        <begin position="12"/>
        <end position="31"/>
    </location>
</feature>
<dbReference type="CDD" id="cd06261">
    <property type="entry name" value="TM_PBP2"/>
    <property type="match status" value="1"/>
</dbReference>
<evidence type="ECO:0000256" key="6">
    <source>
        <dbReference type="ARBA" id="ARBA00023136"/>
    </source>
</evidence>
<dbReference type="GO" id="GO:0055085">
    <property type="term" value="P:transmembrane transport"/>
    <property type="evidence" value="ECO:0007669"/>
    <property type="project" value="InterPro"/>
</dbReference>
<accession>A0A9D1W5M4</accession>
<keyword evidence="6 7" id="KW-0472">Membrane</keyword>
<evidence type="ECO:0000256" key="7">
    <source>
        <dbReference type="RuleBase" id="RU363032"/>
    </source>
</evidence>
<protein>
    <submittedName>
        <fullName evidence="9">ABC transporter permease</fullName>
    </submittedName>
</protein>
<dbReference type="Gene3D" id="1.10.3720.10">
    <property type="entry name" value="MetI-like"/>
    <property type="match status" value="1"/>
</dbReference>
<evidence type="ECO:0000313" key="9">
    <source>
        <dbReference type="EMBL" id="HIX52752.1"/>
    </source>
</evidence>
<dbReference type="Proteomes" id="UP000886780">
    <property type="component" value="Unassembled WGS sequence"/>
</dbReference>
<organism evidence="9 10">
    <name type="scientific">Candidatus Lachnoclostridium stercoripullorum</name>
    <dbReference type="NCBI Taxonomy" id="2838635"/>
    <lineage>
        <taxon>Bacteria</taxon>
        <taxon>Bacillati</taxon>
        <taxon>Bacillota</taxon>
        <taxon>Clostridia</taxon>
        <taxon>Lachnospirales</taxon>
        <taxon>Lachnospiraceae</taxon>
    </lineage>
</organism>
<feature type="transmembrane region" description="Helical" evidence="7">
    <location>
        <begin position="246"/>
        <end position="272"/>
    </location>
</feature>
<dbReference type="InterPro" id="IPR000515">
    <property type="entry name" value="MetI-like"/>
</dbReference>
<reference evidence="9" key="2">
    <citation type="submission" date="2021-04" db="EMBL/GenBank/DDBJ databases">
        <authorList>
            <person name="Gilroy R."/>
        </authorList>
    </citation>
    <scope>NUCLEOTIDE SEQUENCE</scope>
    <source>
        <strain evidence="9">ChiGjej4B4-12881</strain>
    </source>
</reference>
<name>A0A9D1W5M4_9FIRM</name>
<dbReference type="AlphaFoldDB" id="A0A9D1W5M4"/>
<dbReference type="InterPro" id="IPR035906">
    <property type="entry name" value="MetI-like_sf"/>
</dbReference>
<dbReference type="PROSITE" id="PS50928">
    <property type="entry name" value="ABC_TM1"/>
    <property type="match status" value="1"/>
</dbReference>
<comment type="similarity">
    <text evidence="7">Belongs to the binding-protein-dependent transport system permease family.</text>
</comment>
<dbReference type="PANTHER" id="PTHR43163">
    <property type="entry name" value="DIPEPTIDE TRANSPORT SYSTEM PERMEASE PROTEIN DPPB-RELATED"/>
    <property type="match status" value="1"/>
</dbReference>
<keyword evidence="5 7" id="KW-1133">Transmembrane helix</keyword>
<gene>
    <name evidence="9" type="ORF">IAA28_08095</name>
</gene>
<keyword evidence="3" id="KW-1003">Cell membrane</keyword>
<feature type="transmembrane region" description="Helical" evidence="7">
    <location>
        <begin position="192"/>
        <end position="209"/>
    </location>
</feature>
<dbReference type="PANTHER" id="PTHR43163:SF9">
    <property type="entry name" value="ABC TRANSPORTER PERMEASE PROTEIN"/>
    <property type="match status" value="1"/>
</dbReference>
<evidence type="ECO:0000313" key="10">
    <source>
        <dbReference type="Proteomes" id="UP000886780"/>
    </source>
</evidence>
<evidence type="ECO:0000256" key="2">
    <source>
        <dbReference type="ARBA" id="ARBA00022448"/>
    </source>
</evidence>
<dbReference type="EMBL" id="DXEU01000146">
    <property type="protein sequence ID" value="HIX52752.1"/>
    <property type="molecule type" value="Genomic_DNA"/>
</dbReference>
<reference evidence="9" key="1">
    <citation type="journal article" date="2021" name="PeerJ">
        <title>Extensive microbial diversity within the chicken gut microbiome revealed by metagenomics and culture.</title>
        <authorList>
            <person name="Gilroy R."/>
            <person name="Ravi A."/>
            <person name="Getino M."/>
            <person name="Pursley I."/>
            <person name="Horton D.L."/>
            <person name="Alikhan N.F."/>
            <person name="Baker D."/>
            <person name="Gharbi K."/>
            <person name="Hall N."/>
            <person name="Watson M."/>
            <person name="Adriaenssens E.M."/>
            <person name="Foster-Nyarko E."/>
            <person name="Jarju S."/>
            <person name="Secka A."/>
            <person name="Antonio M."/>
            <person name="Oren A."/>
            <person name="Chaudhuri R.R."/>
            <person name="La Ragione R."/>
            <person name="Hildebrand F."/>
            <person name="Pallen M.J."/>
        </authorList>
    </citation>
    <scope>NUCLEOTIDE SEQUENCE</scope>
    <source>
        <strain evidence="9">ChiGjej4B4-12881</strain>
    </source>
</reference>
<comment type="subcellular location">
    <subcellularLocation>
        <location evidence="1 7">Cell membrane</location>
        <topology evidence="1 7">Multi-pass membrane protein</topology>
    </subcellularLocation>
</comment>
<dbReference type="Pfam" id="PF00528">
    <property type="entry name" value="BPD_transp_1"/>
    <property type="match status" value="1"/>
</dbReference>
<evidence type="ECO:0000256" key="4">
    <source>
        <dbReference type="ARBA" id="ARBA00022692"/>
    </source>
</evidence>
<feature type="domain" description="ABC transmembrane type-1" evidence="8">
    <location>
        <begin position="101"/>
        <end position="315"/>
    </location>
</feature>
<dbReference type="GO" id="GO:0005886">
    <property type="term" value="C:plasma membrane"/>
    <property type="evidence" value="ECO:0007669"/>
    <property type="project" value="UniProtKB-SubCell"/>
</dbReference>
<evidence type="ECO:0000259" key="8">
    <source>
        <dbReference type="PROSITE" id="PS50928"/>
    </source>
</evidence>
<feature type="transmembrane region" description="Helical" evidence="7">
    <location>
        <begin position="138"/>
        <end position="163"/>
    </location>
</feature>